<dbReference type="InterPro" id="IPR001015">
    <property type="entry name" value="Ferrochelatase"/>
</dbReference>
<reference evidence="11 12" key="1">
    <citation type="journal article" date="2013" name="Mar. Genomics">
        <title>Expression of sulfatases in Rhodopirellula baltica and the diversity of sulfatases in the genus Rhodopirellula.</title>
        <authorList>
            <person name="Wegner C.E."/>
            <person name="Richter-Heitmann T."/>
            <person name="Klindworth A."/>
            <person name="Klockow C."/>
            <person name="Richter M."/>
            <person name="Achstetter T."/>
            <person name="Glockner F.O."/>
            <person name="Harder J."/>
        </authorList>
    </citation>
    <scope>NUCLEOTIDE SEQUENCE [LARGE SCALE GENOMIC DNA]</scope>
    <source>
        <strain evidence="11 12">SM1</strain>
    </source>
</reference>
<evidence type="ECO:0000256" key="9">
    <source>
        <dbReference type="HAMAP-Rule" id="MF_00323"/>
    </source>
</evidence>
<dbReference type="FunFam" id="3.40.50.1400:FF:000008">
    <property type="entry name" value="Ferrochelatase"/>
    <property type="match status" value="1"/>
</dbReference>
<comment type="subcellular location">
    <subcellularLocation>
        <location evidence="9">Cytoplasm</location>
    </subcellularLocation>
</comment>
<dbReference type="EC" id="4.98.1.1" evidence="9"/>
<evidence type="ECO:0000256" key="5">
    <source>
        <dbReference type="ARBA" id="ARBA00023133"/>
    </source>
</evidence>
<name>M5RDM3_9BACT</name>
<dbReference type="Proteomes" id="UP000011991">
    <property type="component" value="Unassembled WGS sequence"/>
</dbReference>
<protein>
    <recommendedName>
        <fullName evidence="9">Ferrochelatase</fullName>
        <ecNumber evidence="9">4.98.1.1</ecNumber>
    </recommendedName>
    <alternativeName>
        <fullName evidence="9">Heme synthase</fullName>
    </alternativeName>
    <alternativeName>
        <fullName evidence="9">Protoheme ferro-lyase</fullName>
    </alternativeName>
</protein>
<dbReference type="NCBIfam" id="TIGR00109">
    <property type="entry name" value="hemH"/>
    <property type="match status" value="1"/>
</dbReference>
<keyword evidence="6 9" id="KW-0456">Lyase</keyword>
<dbReference type="Pfam" id="PF00762">
    <property type="entry name" value="Ferrochelatase"/>
    <property type="match status" value="1"/>
</dbReference>
<comment type="function">
    <text evidence="9">Catalyzes the ferrous insertion into protoporphyrin IX.</text>
</comment>
<keyword evidence="12" id="KW-1185">Reference proteome</keyword>
<dbReference type="CDD" id="cd00419">
    <property type="entry name" value="Ferrochelatase_C"/>
    <property type="match status" value="1"/>
</dbReference>
<feature type="binding site" evidence="9">
    <location>
        <position position="266"/>
    </location>
    <ligand>
        <name>Fe(2+)</name>
        <dbReference type="ChEBI" id="CHEBI:29033"/>
    </ligand>
</feature>
<comment type="catalytic activity">
    <reaction evidence="9">
        <text>heme b + 2 H(+) = protoporphyrin IX + Fe(2+)</text>
        <dbReference type="Rhea" id="RHEA:22584"/>
        <dbReference type="ChEBI" id="CHEBI:15378"/>
        <dbReference type="ChEBI" id="CHEBI:29033"/>
        <dbReference type="ChEBI" id="CHEBI:57306"/>
        <dbReference type="ChEBI" id="CHEBI:60344"/>
        <dbReference type="EC" id="4.98.1.1"/>
    </reaction>
</comment>
<dbReference type="GO" id="GO:0004325">
    <property type="term" value="F:ferrochelatase activity"/>
    <property type="evidence" value="ECO:0007669"/>
    <property type="project" value="UniProtKB-UniRule"/>
</dbReference>
<dbReference type="InterPro" id="IPR033644">
    <property type="entry name" value="Ferrochelatase_C"/>
</dbReference>
<dbReference type="SUPFAM" id="SSF53800">
    <property type="entry name" value="Chelatase"/>
    <property type="match status" value="1"/>
</dbReference>
<keyword evidence="2 9" id="KW-0963">Cytoplasm</keyword>
<comment type="caution">
    <text evidence="11">The sequence shown here is derived from an EMBL/GenBank/DDBJ whole genome shotgun (WGS) entry which is preliminary data.</text>
</comment>
<sequence length="348" mass="39015">MSDTPLPYDSFLLVSFGGPEGPDDVIPFLENVLRGKNVPRERMMEVVEHYQHFGGVSPINEQNRQLLAAIKSEFADSGIELPVYWGNRNWAPYFEDTLRQMRDDGCKRSLAFFTSMFSSYSGCRQYRENIIAAQTAVGDDAPAVEKVRMGFNHPLFIETLAENLRTAAKSIDADVTKTQVLFTAHSIPYSMSDHCDYERQLNEACRLVADMAGADHWKLVYQSRSGPPQQPWLEPDVCDAIAELDESSPLGSLIVMPIGFVSDHMEVLFDLDEEAAELCKSRGIKMARAATAGVSPKFVSMIRELVQERLSDDPMRRALGDLGPWHDVCPADCCLYTPQRRPPSRNEG</sequence>
<dbReference type="InterPro" id="IPR033659">
    <property type="entry name" value="Ferrochelatase_N"/>
</dbReference>
<dbReference type="RefSeq" id="WP_008704567.1">
    <property type="nucleotide sequence ID" value="NZ_ANOG01000848.1"/>
</dbReference>
<keyword evidence="4 9" id="KW-0408">Iron</keyword>
<evidence type="ECO:0000256" key="7">
    <source>
        <dbReference type="ARBA" id="ARBA00023244"/>
    </source>
</evidence>
<keyword evidence="3 9" id="KW-0479">Metal-binding</keyword>
<dbReference type="CDD" id="cd03411">
    <property type="entry name" value="Ferrochelatase_N"/>
    <property type="match status" value="1"/>
</dbReference>
<keyword evidence="7 9" id="KW-0627">Porphyrin biosynthesis</keyword>
<evidence type="ECO:0000313" key="11">
    <source>
        <dbReference type="EMBL" id="EMI17171.1"/>
    </source>
</evidence>
<evidence type="ECO:0000256" key="1">
    <source>
        <dbReference type="ARBA" id="ARBA00007718"/>
    </source>
</evidence>
<gene>
    <name evidence="9" type="primary">hemH</name>
    <name evidence="11" type="ORF">RMSM_05901</name>
</gene>
<evidence type="ECO:0000256" key="8">
    <source>
        <dbReference type="ARBA" id="ARBA00024536"/>
    </source>
</evidence>
<dbReference type="Gene3D" id="3.40.50.1400">
    <property type="match status" value="2"/>
</dbReference>
<dbReference type="PANTHER" id="PTHR11108:SF1">
    <property type="entry name" value="FERROCHELATASE, MITOCHONDRIAL"/>
    <property type="match status" value="1"/>
</dbReference>
<dbReference type="GO" id="GO:0006783">
    <property type="term" value="P:heme biosynthetic process"/>
    <property type="evidence" value="ECO:0007669"/>
    <property type="project" value="UniProtKB-UniRule"/>
</dbReference>
<evidence type="ECO:0000256" key="2">
    <source>
        <dbReference type="ARBA" id="ARBA00022490"/>
    </source>
</evidence>
<dbReference type="HAMAP" id="MF_00323">
    <property type="entry name" value="Ferrochelatase"/>
    <property type="match status" value="1"/>
</dbReference>
<dbReference type="NCBIfam" id="NF000689">
    <property type="entry name" value="PRK00035.2-1"/>
    <property type="match status" value="1"/>
</dbReference>
<dbReference type="PANTHER" id="PTHR11108">
    <property type="entry name" value="FERROCHELATASE"/>
    <property type="match status" value="1"/>
</dbReference>
<keyword evidence="5 9" id="KW-0350">Heme biosynthesis</keyword>
<dbReference type="EMBL" id="ANOG01000848">
    <property type="protein sequence ID" value="EMI17171.1"/>
    <property type="molecule type" value="Genomic_DNA"/>
</dbReference>
<evidence type="ECO:0000256" key="6">
    <source>
        <dbReference type="ARBA" id="ARBA00023239"/>
    </source>
</evidence>
<dbReference type="GO" id="GO:0046872">
    <property type="term" value="F:metal ion binding"/>
    <property type="evidence" value="ECO:0007669"/>
    <property type="project" value="UniProtKB-KW"/>
</dbReference>
<evidence type="ECO:0000256" key="3">
    <source>
        <dbReference type="ARBA" id="ARBA00022723"/>
    </source>
</evidence>
<dbReference type="PATRIC" id="fig|1265738.3.peg.5891"/>
<proteinExistence type="inferred from homology"/>
<feature type="binding site" evidence="9">
    <location>
        <position position="185"/>
    </location>
    <ligand>
        <name>Fe(2+)</name>
        <dbReference type="ChEBI" id="CHEBI:29033"/>
    </ligand>
</feature>
<dbReference type="OrthoDB" id="9776380at2"/>
<dbReference type="AlphaFoldDB" id="M5RDM3"/>
<comment type="similarity">
    <text evidence="1 9 10">Belongs to the ferrochelatase family.</text>
</comment>
<dbReference type="GO" id="GO:0005737">
    <property type="term" value="C:cytoplasm"/>
    <property type="evidence" value="ECO:0007669"/>
    <property type="project" value="UniProtKB-SubCell"/>
</dbReference>
<dbReference type="UniPathway" id="UPA00252">
    <property type="reaction ID" value="UER00325"/>
</dbReference>
<comment type="catalytic activity">
    <reaction evidence="8">
        <text>Fe-coproporphyrin III + 2 H(+) = coproporphyrin III + Fe(2+)</text>
        <dbReference type="Rhea" id="RHEA:49572"/>
        <dbReference type="ChEBI" id="CHEBI:15378"/>
        <dbReference type="ChEBI" id="CHEBI:29033"/>
        <dbReference type="ChEBI" id="CHEBI:68438"/>
        <dbReference type="ChEBI" id="CHEBI:131725"/>
        <dbReference type="EC" id="4.99.1.9"/>
    </reaction>
    <physiologicalReaction direction="right-to-left" evidence="8">
        <dbReference type="Rhea" id="RHEA:49574"/>
    </physiologicalReaction>
</comment>
<evidence type="ECO:0000313" key="12">
    <source>
        <dbReference type="Proteomes" id="UP000011991"/>
    </source>
</evidence>
<evidence type="ECO:0000256" key="10">
    <source>
        <dbReference type="RuleBase" id="RU004185"/>
    </source>
</evidence>
<organism evidence="11 12">
    <name type="scientific">Rhodopirellula maiorica SM1</name>
    <dbReference type="NCBI Taxonomy" id="1265738"/>
    <lineage>
        <taxon>Bacteria</taxon>
        <taxon>Pseudomonadati</taxon>
        <taxon>Planctomycetota</taxon>
        <taxon>Planctomycetia</taxon>
        <taxon>Pirellulales</taxon>
        <taxon>Pirellulaceae</taxon>
        <taxon>Novipirellula</taxon>
    </lineage>
</organism>
<evidence type="ECO:0000256" key="4">
    <source>
        <dbReference type="ARBA" id="ARBA00023004"/>
    </source>
</evidence>
<comment type="pathway">
    <text evidence="9">Porphyrin-containing compound metabolism; protoheme biosynthesis; protoheme from protoporphyrin-IX: step 1/1.</text>
</comment>
<accession>M5RDM3</accession>